<reference evidence="3 4" key="1">
    <citation type="submission" date="2019-10" db="EMBL/GenBank/DDBJ databases">
        <authorList>
            <person name="Palmer J.M."/>
        </authorList>
    </citation>
    <scope>NUCLEOTIDE SEQUENCE [LARGE SCALE GENOMIC DNA]</scope>
    <source>
        <strain evidence="3 4">TWF718</strain>
    </source>
</reference>
<name>A0AAN8N4J7_9PEZI</name>
<evidence type="ECO:0000256" key="1">
    <source>
        <dbReference type="SAM" id="MobiDB-lite"/>
    </source>
</evidence>
<evidence type="ECO:0000313" key="3">
    <source>
        <dbReference type="EMBL" id="KAK6350536.1"/>
    </source>
</evidence>
<proteinExistence type="predicted"/>
<feature type="region of interest" description="Disordered" evidence="1">
    <location>
        <begin position="270"/>
        <end position="294"/>
    </location>
</feature>
<feature type="region of interest" description="Disordered" evidence="1">
    <location>
        <begin position="419"/>
        <end position="457"/>
    </location>
</feature>
<feature type="compositionally biased region" description="Low complexity" evidence="1">
    <location>
        <begin position="270"/>
        <end position="287"/>
    </location>
</feature>
<evidence type="ECO:0000256" key="2">
    <source>
        <dbReference type="SAM" id="SignalP"/>
    </source>
</evidence>
<feature type="signal peptide" evidence="2">
    <location>
        <begin position="1"/>
        <end position="20"/>
    </location>
</feature>
<protein>
    <submittedName>
        <fullName evidence="3">Uncharacterized protein</fullName>
    </submittedName>
</protein>
<keyword evidence="2" id="KW-0732">Signal</keyword>
<comment type="caution">
    <text evidence="3">The sequence shown here is derived from an EMBL/GenBank/DDBJ whole genome shotgun (WGS) entry which is preliminary data.</text>
</comment>
<organism evidence="3 4">
    <name type="scientific">Orbilia javanica</name>
    <dbReference type="NCBI Taxonomy" id="47235"/>
    <lineage>
        <taxon>Eukaryota</taxon>
        <taxon>Fungi</taxon>
        <taxon>Dikarya</taxon>
        <taxon>Ascomycota</taxon>
        <taxon>Pezizomycotina</taxon>
        <taxon>Orbiliomycetes</taxon>
        <taxon>Orbiliales</taxon>
        <taxon>Orbiliaceae</taxon>
        <taxon>Orbilia</taxon>
    </lineage>
</organism>
<evidence type="ECO:0000313" key="4">
    <source>
        <dbReference type="Proteomes" id="UP001313282"/>
    </source>
</evidence>
<dbReference type="EMBL" id="JAVHNR010000002">
    <property type="protein sequence ID" value="KAK6350536.1"/>
    <property type="molecule type" value="Genomic_DNA"/>
</dbReference>
<feature type="compositionally biased region" description="Polar residues" evidence="1">
    <location>
        <begin position="97"/>
        <end position="115"/>
    </location>
</feature>
<dbReference type="AlphaFoldDB" id="A0AAN8N4J7"/>
<keyword evidence="4" id="KW-1185">Reference proteome</keyword>
<accession>A0AAN8N4J7</accession>
<feature type="chain" id="PRO_5042844549" evidence="2">
    <location>
        <begin position="21"/>
        <end position="553"/>
    </location>
</feature>
<feature type="compositionally biased region" description="Polar residues" evidence="1">
    <location>
        <begin position="74"/>
        <end position="90"/>
    </location>
</feature>
<gene>
    <name evidence="3" type="ORF">TWF718_003726</name>
</gene>
<sequence>MLFSKLSVVVFAVLVIETLASSPGRYARRSLKDEISQPTPAITPAPILPATKLKARAESTSSGASEEEDGESTYSGGITSTKQITGTSSSDNEDPTSTETYTSTSRHTSSAYNSKNDIEMDEETTTIRLTYTSPRTITTFTTYMYDRPGEVHMSTEYQMITAKNMSTARPTGTSSGHTYIRSYLDNTYGIMDEETSSVEMTSAYTTELKSIGHLANYSRYTYTTSDFSEDYPVSTTKEYMASRIHPSTGYGYPYESSTAGYGYVGQPKYTTLEPSSSSPTPTAQKTPNPSQTNAVDSKIFKSTFGDPNAATIDCLSMPEGAKQGVSVKDLINILKKPDGNVYNIDRSGCFQAKCIGDYGVLRLCNLMPKTRTVTFNALEIKVFISLLLRAIRPNWESEISINFNELVYQPDAITFCGSSEITPQQMPKPKSPFPQNKPKAQSMPDNRNPNSGTWSDTERIKMPLSFQPRFPNYWGENLGIPVARDAKFNGIISNGEKGWAIVIDSSSKEDLKCNSANNFKKTCGTGREKDAEGCIWDNTIPKPYFVGDDTGKD</sequence>
<dbReference type="Proteomes" id="UP001313282">
    <property type="component" value="Unassembled WGS sequence"/>
</dbReference>
<feature type="compositionally biased region" description="Polar residues" evidence="1">
    <location>
        <begin position="443"/>
        <end position="455"/>
    </location>
</feature>
<feature type="region of interest" description="Disordered" evidence="1">
    <location>
        <begin position="37"/>
        <end position="119"/>
    </location>
</feature>